<feature type="signal peptide" evidence="1">
    <location>
        <begin position="1"/>
        <end position="19"/>
    </location>
</feature>
<dbReference type="InterPro" id="IPR018535">
    <property type="entry name" value="DUF1996"/>
</dbReference>
<proteinExistence type="predicted"/>
<feature type="chain" id="PRO_5046658363" description="DUF1996 domain-containing protein" evidence="1">
    <location>
        <begin position="20"/>
        <end position="365"/>
    </location>
</feature>
<organism evidence="3 4">
    <name type="scientific">Apiospora saccharicola</name>
    <dbReference type="NCBI Taxonomy" id="335842"/>
    <lineage>
        <taxon>Eukaryota</taxon>
        <taxon>Fungi</taxon>
        <taxon>Dikarya</taxon>
        <taxon>Ascomycota</taxon>
        <taxon>Pezizomycotina</taxon>
        <taxon>Sordariomycetes</taxon>
        <taxon>Xylariomycetidae</taxon>
        <taxon>Amphisphaeriales</taxon>
        <taxon>Apiosporaceae</taxon>
        <taxon>Apiospora</taxon>
    </lineage>
</organism>
<evidence type="ECO:0000313" key="3">
    <source>
        <dbReference type="EMBL" id="KAK8068641.1"/>
    </source>
</evidence>
<evidence type="ECO:0000259" key="2">
    <source>
        <dbReference type="Pfam" id="PF09362"/>
    </source>
</evidence>
<dbReference type="PANTHER" id="PTHR43662:SF4">
    <property type="entry name" value="DUF1996 DOMAIN-CONTAINING PROTEIN"/>
    <property type="match status" value="1"/>
</dbReference>
<gene>
    <name evidence="3" type="ORF">PG996_007753</name>
</gene>
<evidence type="ECO:0000313" key="4">
    <source>
        <dbReference type="Proteomes" id="UP001446871"/>
    </source>
</evidence>
<name>A0ABR1VBR4_9PEZI</name>
<dbReference type="Proteomes" id="UP001446871">
    <property type="component" value="Unassembled WGS sequence"/>
</dbReference>
<accession>A0ABR1VBR4</accession>
<keyword evidence="4" id="KW-1185">Reference proteome</keyword>
<protein>
    <recommendedName>
        <fullName evidence="2">DUF1996 domain-containing protein</fullName>
    </recommendedName>
</protein>
<evidence type="ECO:0000256" key="1">
    <source>
        <dbReference type="SAM" id="SignalP"/>
    </source>
</evidence>
<comment type="caution">
    <text evidence="3">The sequence shown here is derived from an EMBL/GenBank/DDBJ whole genome shotgun (WGS) entry which is preliminary data.</text>
</comment>
<dbReference type="Pfam" id="PF09362">
    <property type="entry name" value="DUF1996"/>
    <property type="match status" value="1"/>
</dbReference>
<keyword evidence="1" id="KW-0732">Signal</keyword>
<dbReference type="PANTHER" id="PTHR43662">
    <property type="match status" value="1"/>
</dbReference>
<feature type="domain" description="DUF1996" evidence="2">
    <location>
        <begin position="37"/>
        <end position="281"/>
    </location>
</feature>
<dbReference type="EMBL" id="JAQQWM010000004">
    <property type="protein sequence ID" value="KAK8068641.1"/>
    <property type="molecule type" value="Genomic_DNA"/>
</dbReference>
<sequence length="365" mass="39909">MHLLATLAAAAALTQNAAAQFNMLRFACSQLVVERTDPLVNPGMKYTPHLHQIVGGNSFNVSMPPETHDLAALSTCTSCSFAEDFSNYWTAVMFFRHRNGSVIRVPQGQLVNKGGLDVYYIPSGKVTAFKKGFRMLAGSATNTDNSKVNRGNICHRCWQSTNDNQFTGGAPCSGADTVDIPYGNQCKMVRQTIIFPTCWDGKNLDSPDHQSHVAYSGTGASGGGRCPSTHPVKLPQIMYELMWNTSTFMDQSMWPSDGKNPFVYSTQLGGSAAHGDYLFGWKDDTLQKAMDNNCNLDRDCPRAGIHKQQPAVYNACVKPQQAPEAVDGCKYTPIIQYPLPRISTDTRTVADLKSIPMGEMASEQA</sequence>
<reference evidence="3 4" key="1">
    <citation type="submission" date="2023-01" db="EMBL/GenBank/DDBJ databases">
        <title>Analysis of 21 Apiospora genomes using comparative genomics revels a genus with tremendous synthesis potential of carbohydrate active enzymes and secondary metabolites.</title>
        <authorList>
            <person name="Sorensen T."/>
        </authorList>
    </citation>
    <scope>NUCLEOTIDE SEQUENCE [LARGE SCALE GENOMIC DNA]</scope>
    <source>
        <strain evidence="3 4">CBS 83171</strain>
    </source>
</reference>